<name>A0ABR7QFZ3_9FLAO</name>
<reference evidence="2 3" key="1">
    <citation type="submission" date="2020-07" db="EMBL/GenBank/DDBJ databases">
        <title>Description of Kordia aestuariivivens sp. nov., isolated from a tidal flat.</title>
        <authorList>
            <person name="Park S."/>
            <person name="Yoon J.-H."/>
        </authorList>
    </citation>
    <scope>NUCLEOTIDE SEQUENCE [LARGE SCALE GENOMIC DNA]</scope>
    <source>
        <strain evidence="2 3">YSTF-M3</strain>
    </source>
</reference>
<keyword evidence="1" id="KW-0175">Coiled coil</keyword>
<dbReference type="RefSeq" id="WP_187564339.1">
    <property type="nucleotide sequence ID" value="NZ_JACGWS010000018.1"/>
</dbReference>
<organism evidence="2 3">
    <name type="scientific">Kordia aestuariivivens</name>
    <dbReference type="NCBI Taxonomy" id="2759037"/>
    <lineage>
        <taxon>Bacteria</taxon>
        <taxon>Pseudomonadati</taxon>
        <taxon>Bacteroidota</taxon>
        <taxon>Flavobacteriia</taxon>
        <taxon>Flavobacteriales</taxon>
        <taxon>Flavobacteriaceae</taxon>
        <taxon>Kordia</taxon>
    </lineage>
</organism>
<keyword evidence="3" id="KW-1185">Reference proteome</keyword>
<evidence type="ECO:0000313" key="3">
    <source>
        <dbReference type="Proteomes" id="UP000619238"/>
    </source>
</evidence>
<proteinExistence type="predicted"/>
<evidence type="ECO:0000256" key="1">
    <source>
        <dbReference type="SAM" id="Coils"/>
    </source>
</evidence>
<evidence type="ECO:0000313" key="2">
    <source>
        <dbReference type="EMBL" id="MBC8757296.1"/>
    </source>
</evidence>
<feature type="coiled-coil region" evidence="1">
    <location>
        <begin position="14"/>
        <end position="48"/>
    </location>
</feature>
<comment type="caution">
    <text evidence="2">The sequence shown here is derived from an EMBL/GenBank/DDBJ whole genome shotgun (WGS) entry which is preliminary data.</text>
</comment>
<sequence>MNNNNVFDVLLQNITEDQKLLKEADEKIDQAKEDKQAITDRIKGYRKDATAMIKYASEEQIEKIKALDLDLSESKQGLNSVATTAFDIMMNTKKKSMTNDELYQAYVDSLDDTGKAVKYTAFNIKCRPLYNNQRLIRTKGSDPKSSRTDIISLNGSSKAVIKKESTEKK</sequence>
<dbReference type="EMBL" id="JACGWS010000018">
    <property type="protein sequence ID" value="MBC8757296.1"/>
    <property type="molecule type" value="Genomic_DNA"/>
</dbReference>
<accession>A0ABR7QFZ3</accession>
<dbReference type="Proteomes" id="UP000619238">
    <property type="component" value="Unassembled WGS sequence"/>
</dbReference>
<protein>
    <submittedName>
        <fullName evidence="2">Uncharacterized protein</fullName>
    </submittedName>
</protein>
<gene>
    <name evidence="2" type="ORF">H2O64_21680</name>
</gene>